<dbReference type="HOGENOM" id="CLU_555158_0_0_11"/>
<name>R4Z5M2_9ACTN</name>
<dbReference type="NCBIfam" id="TIGR01488">
    <property type="entry name" value="HAD-SF-IB"/>
    <property type="match status" value="1"/>
</dbReference>
<keyword evidence="6" id="KW-1185">Reference proteome</keyword>
<dbReference type="eggNOG" id="COG0204">
    <property type="taxonomic scope" value="Bacteria"/>
</dbReference>
<feature type="compositionally biased region" description="Basic and acidic residues" evidence="3">
    <location>
        <begin position="455"/>
        <end position="468"/>
    </location>
</feature>
<dbReference type="RefSeq" id="WP_012228851.1">
    <property type="nucleotide sequence ID" value="NZ_HG422565.1"/>
</dbReference>
<dbReference type="InterPro" id="IPR002123">
    <property type="entry name" value="Plipid/glycerol_acylTrfase"/>
</dbReference>
<keyword evidence="2 5" id="KW-0012">Acyltransferase</keyword>
<dbReference type="SUPFAM" id="SSF56784">
    <property type="entry name" value="HAD-like"/>
    <property type="match status" value="1"/>
</dbReference>
<feature type="compositionally biased region" description="Basic and acidic residues" evidence="3">
    <location>
        <begin position="476"/>
        <end position="491"/>
    </location>
</feature>
<dbReference type="SUPFAM" id="SSF69593">
    <property type="entry name" value="Glycerol-3-phosphate (1)-acyltransferase"/>
    <property type="match status" value="1"/>
</dbReference>
<sequence length="491" mass="53732">MATTSDSTGATSSRHQATDRGAAFFDLDRTLLRGASGRVYGEALRRVGLGPRRTGIEDLVFGIFDTIGETLPAMFITRQGVRATKGWSQAKVQEAAEWAAPHLADILQPWAHQLFDEHREAGRPLVMATTTPYDLVAPLAEALGLDAVVATRYETDGEDRYTGRVAGHYVWGRGKLQAVAEWAEDHNIDLDASYAYSDSFYDQHLLGAVAHGVAVNADPRLALLAIARGWPQIHLDSPPGVPKFLGIEPQQLLFQLVRSEFFPYVRFDMDGIDLLPKEGPAIIVANHRSYFDPLAVGVMVARAGRPVRFLGKKEVFDAPLVGDITRALGGIRVERGSGSDEPLAAATDALAAGEVVALMPQGTIPRGQAFFDPELKGRWGAARLAQESRAPVIPVGVWGTEHVWPRSSKLPHVWNVLSPPTVRLRVGGPVDLKYRSLKKDTERIMDSLVDLLPAEAREHRTPTEEELARTYPSGRVETDSDHEADRRPGSD</sequence>
<feature type="region of interest" description="Disordered" evidence="3">
    <location>
        <begin position="455"/>
        <end position="491"/>
    </location>
</feature>
<protein>
    <submittedName>
        <fullName evidence="5">Putative acyltransferase</fullName>
    </submittedName>
</protein>
<feature type="domain" description="Phospholipid/glycerol acyltransferase" evidence="4">
    <location>
        <begin position="281"/>
        <end position="400"/>
    </location>
</feature>
<accession>R4Z5M2</accession>
<dbReference type="Gene3D" id="1.20.1440.100">
    <property type="entry name" value="SG protein - dephosphorylation function"/>
    <property type="match status" value="1"/>
</dbReference>
<dbReference type="Proteomes" id="UP000018291">
    <property type="component" value="Unassembled WGS sequence"/>
</dbReference>
<dbReference type="InterPro" id="IPR023214">
    <property type="entry name" value="HAD_sf"/>
</dbReference>
<proteinExistence type="predicted"/>
<evidence type="ECO:0000313" key="6">
    <source>
        <dbReference type="Proteomes" id="UP000018291"/>
    </source>
</evidence>
<dbReference type="NCBIfam" id="TIGR01490">
    <property type="entry name" value="HAD-SF-IB-hyp1"/>
    <property type="match status" value="1"/>
</dbReference>
<evidence type="ECO:0000256" key="1">
    <source>
        <dbReference type="ARBA" id="ARBA00022679"/>
    </source>
</evidence>
<dbReference type="CDD" id="cd07989">
    <property type="entry name" value="LPLAT_AGPAT-like"/>
    <property type="match status" value="1"/>
</dbReference>
<dbReference type="SMART" id="SM00563">
    <property type="entry name" value="PlsC"/>
    <property type="match status" value="1"/>
</dbReference>
<dbReference type="GO" id="GO:0006654">
    <property type="term" value="P:phosphatidic acid biosynthetic process"/>
    <property type="evidence" value="ECO:0007669"/>
    <property type="project" value="TreeGrafter"/>
</dbReference>
<dbReference type="PANTHER" id="PTHR10434">
    <property type="entry name" value="1-ACYL-SN-GLYCEROL-3-PHOSPHATE ACYLTRANSFERASE"/>
    <property type="match status" value="1"/>
</dbReference>
<dbReference type="AlphaFoldDB" id="R4Z5M2"/>
<gene>
    <name evidence="5" type="ORF">BN381_430032</name>
</gene>
<reference evidence="5 6" key="1">
    <citation type="journal article" date="2013" name="ISME J.">
        <title>Metabolic model for the filamentous 'Candidatus Microthrix parvicella' based on genomic and metagenomic analyses.</title>
        <authorList>
            <person name="Jon McIlroy S."/>
            <person name="Kristiansen R."/>
            <person name="Albertsen M."/>
            <person name="Michael Karst S."/>
            <person name="Rossetti S."/>
            <person name="Lund Nielsen J."/>
            <person name="Tandoi V."/>
            <person name="James Seviour R."/>
            <person name="Nielsen P.H."/>
        </authorList>
    </citation>
    <scope>NUCLEOTIDE SEQUENCE [LARGE SCALE GENOMIC DNA]</scope>
    <source>
        <strain evidence="5 6">RN1</strain>
    </source>
</reference>
<organism evidence="5 6">
    <name type="scientific">Candidatus Neomicrothrix parvicella RN1</name>
    <dbReference type="NCBI Taxonomy" id="1229780"/>
    <lineage>
        <taxon>Bacteria</taxon>
        <taxon>Bacillati</taxon>
        <taxon>Actinomycetota</taxon>
        <taxon>Acidimicrobiia</taxon>
        <taxon>Acidimicrobiales</taxon>
        <taxon>Microthrixaceae</taxon>
        <taxon>Candidatus Neomicrothrix</taxon>
    </lineage>
</organism>
<comment type="caution">
    <text evidence="5">The sequence shown here is derived from an EMBL/GenBank/DDBJ whole genome shotgun (WGS) entry which is preliminary data.</text>
</comment>
<evidence type="ECO:0000256" key="3">
    <source>
        <dbReference type="SAM" id="MobiDB-lite"/>
    </source>
</evidence>
<dbReference type="Gene3D" id="3.40.50.1000">
    <property type="entry name" value="HAD superfamily/HAD-like"/>
    <property type="match status" value="1"/>
</dbReference>
<dbReference type="STRING" id="1229780.BN381_430032"/>
<dbReference type="OrthoDB" id="3210041at2"/>
<dbReference type="PANTHER" id="PTHR10434:SF11">
    <property type="entry name" value="1-ACYL-SN-GLYCEROL-3-PHOSPHATE ACYLTRANSFERASE"/>
    <property type="match status" value="1"/>
</dbReference>
<evidence type="ECO:0000313" key="5">
    <source>
        <dbReference type="EMBL" id="CCM64636.1"/>
    </source>
</evidence>
<dbReference type="EMBL" id="CANL01000038">
    <property type="protein sequence ID" value="CCM64636.1"/>
    <property type="molecule type" value="Genomic_DNA"/>
</dbReference>
<dbReference type="eggNOG" id="COG0560">
    <property type="taxonomic scope" value="Bacteria"/>
</dbReference>
<dbReference type="InterPro" id="IPR036412">
    <property type="entry name" value="HAD-like_sf"/>
</dbReference>
<dbReference type="Pfam" id="PF12710">
    <property type="entry name" value="HAD"/>
    <property type="match status" value="1"/>
</dbReference>
<dbReference type="GO" id="GO:0003841">
    <property type="term" value="F:1-acylglycerol-3-phosphate O-acyltransferase activity"/>
    <property type="evidence" value="ECO:0007669"/>
    <property type="project" value="TreeGrafter"/>
</dbReference>
<evidence type="ECO:0000256" key="2">
    <source>
        <dbReference type="ARBA" id="ARBA00023315"/>
    </source>
</evidence>
<dbReference type="InterPro" id="IPR006385">
    <property type="entry name" value="HAD_hydro_SerB1"/>
</dbReference>
<keyword evidence="1 5" id="KW-0808">Transferase</keyword>
<evidence type="ECO:0000259" key="4">
    <source>
        <dbReference type="SMART" id="SM00563"/>
    </source>
</evidence>
<dbReference type="Pfam" id="PF01553">
    <property type="entry name" value="Acyltransferase"/>
    <property type="match status" value="1"/>
</dbReference>